<protein>
    <submittedName>
        <fullName evidence="1">Uncharacterized protein</fullName>
    </submittedName>
</protein>
<dbReference type="EMBL" id="CP097510">
    <property type="protein sequence ID" value="URE35291.1"/>
    <property type="molecule type" value="Genomic_DNA"/>
</dbReference>
<name>A0A9E7HIP7_9LILI</name>
<gene>
    <name evidence="1" type="ORF">MUK42_36865</name>
</gene>
<reference evidence="1" key="1">
    <citation type="submission" date="2022-05" db="EMBL/GenBank/DDBJ databases">
        <title>The Musa troglodytarum L. genome provides insights into the mechanism of non-climacteric behaviour and enrichment of carotenoids.</title>
        <authorList>
            <person name="Wang J."/>
        </authorList>
    </citation>
    <scope>NUCLEOTIDE SEQUENCE</scope>
    <source>
        <tissue evidence="1">Leaf</tissue>
    </source>
</reference>
<evidence type="ECO:0000313" key="2">
    <source>
        <dbReference type="Proteomes" id="UP001055439"/>
    </source>
</evidence>
<evidence type="ECO:0000313" key="1">
    <source>
        <dbReference type="EMBL" id="URE35291.1"/>
    </source>
</evidence>
<organism evidence="1 2">
    <name type="scientific">Musa troglodytarum</name>
    <name type="common">fe'i banana</name>
    <dbReference type="NCBI Taxonomy" id="320322"/>
    <lineage>
        <taxon>Eukaryota</taxon>
        <taxon>Viridiplantae</taxon>
        <taxon>Streptophyta</taxon>
        <taxon>Embryophyta</taxon>
        <taxon>Tracheophyta</taxon>
        <taxon>Spermatophyta</taxon>
        <taxon>Magnoliopsida</taxon>
        <taxon>Liliopsida</taxon>
        <taxon>Zingiberales</taxon>
        <taxon>Musaceae</taxon>
        <taxon>Musa</taxon>
    </lineage>
</organism>
<dbReference type="AlphaFoldDB" id="A0A9E7HIP7"/>
<accession>A0A9E7HIP7</accession>
<dbReference type="Proteomes" id="UP001055439">
    <property type="component" value="Chromosome 8"/>
</dbReference>
<proteinExistence type="predicted"/>
<keyword evidence="2" id="KW-1185">Reference proteome</keyword>
<sequence length="84" mass="9211">MLYFILHPGSLKSIHKKRAGGCRKATSLTVAHALSVDILILVDCITRVEAPRITTDCDCTISDRTVELVASTVSIVCSRRLLTR</sequence>